<dbReference type="InterPro" id="IPR023796">
    <property type="entry name" value="Serpin_dom"/>
</dbReference>
<dbReference type="GO" id="GO:0004867">
    <property type="term" value="F:serine-type endopeptidase inhibitor activity"/>
    <property type="evidence" value="ECO:0007669"/>
    <property type="project" value="InterPro"/>
</dbReference>
<dbReference type="Proteomes" id="UP000767446">
    <property type="component" value="Unassembled WGS sequence"/>
</dbReference>
<accession>A0A941GWJ7</accession>
<dbReference type="SUPFAM" id="SSF56574">
    <property type="entry name" value="Serpins"/>
    <property type="match status" value="1"/>
</dbReference>
<feature type="chain" id="PRO_5037957092" evidence="2">
    <location>
        <begin position="25"/>
        <end position="415"/>
    </location>
</feature>
<dbReference type="CDD" id="cd19588">
    <property type="entry name" value="serpin_miropin-like"/>
    <property type="match status" value="1"/>
</dbReference>
<comment type="similarity">
    <text evidence="1">Belongs to the serpin family.</text>
</comment>
<dbReference type="InterPro" id="IPR023795">
    <property type="entry name" value="Serpin_CS"/>
</dbReference>
<evidence type="ECO:0000256" key="1">
    <source>
        <dbReference type="RuleBase" id="RU000411"/>
    </source>
</evidence>
<evidence type="ECO:0000313" key="5">
    <source>
        <dbReference type="Proteomes" id="UP000767446"/>
    </source>
</evidence>
<dbReference type="SMART" id="SM00093">
    <property type="entry name" value="SERPIN"/>
    <property type="match status" value="1"/>
</dbReference>
<dbReference type="InterPro" id="IPR000215">
    <property type="entry name" value="Serpin_fam"/>
</dbReference>
<dbReference type="FunFam" id="3.30.497.10:FF:000001">
    <property type="entry name" value="Serine protease inhibitor"/>
    <property type="match status" value="1"/>
</dbReference>
<evidence type="ECO:0000256" key="2">
    <source>
        <dbReference type="SAM" id="SignalP"/>
    </source>
</evidence>
<comment type="caution">
    <text evidence="4">The sequence shown here is derived from an EMBL/GenBank/DDBJ whole genome shotgun (WGS) entry which is preliminary data.</text>
</comment>
<feature type="signal peptide" evidence="2">
    <location>
        <begin position="1"/>
        <end position="24"/>
    </location>
</feature>
<feature type="domain" description="Serpin" evidence="3">
    <location>
        <begin position="55"/>
        <end position="413"/>
    </location>
</feature>
<evidence type="ECO:0000313" key="4">
    <source>
        <dbReference type="EMBL" id="MBR8828978.1"/>
    </source>
</evidence>
<dbReference type="AlphaFoldDB" id="A0A941GWJ7"/>
<dbReference type="EMBL" id="JADQBC010000099">
    <property type="protein sequence ID" value="MBR8828978.1"/>
    <property type="molecule type" value="Genomic_DNA"/>
</dbReference>
<dbReference type="Gene3D" id="2.30.39.10">
    <property type="entry name" value="Alpha-1-antitrypsin, domain 1"/>
    <property type="match status" value="1"/>
</dbReference>
<dbReference type="InterPro" id="IPR036186">
    <property type="entry name" value="Serpin_sf"/>
</dbReference>
<protein>
    <submittedName>
        <fullName evidence="4">Serpin family protein</fullName>
    </submittedName>
</protein>
<organism evidence="4 5">
    <name type="scientific">Gomphosphaeria aponina SAG 52.96 = DSM 107014</name>
    <dbReference type="NCBI Taxonomy" id="1521640"/>
    <lineage>
        <taxon>Bacteria</taxon>
        <taxon>Bacillati</taxon>
        <taxon>Cyanobacteriota</taxon>
        <taxon>Cyanophyceae</taxon>
        <taxon>Oscillatoriophycideae</taxon>
        <taxon>Chroococcales</taxon>
        <taxon>Gomphosphaeriaceae</taxon>
        <taxon>Gomphosphaeria</taxon>
    </lineage>
</organism>
<dbReference type="PANTHER" id="PTHR11461">
    <property type="entry name" value="SERINE PROTEASE INHIBITOR, SERPIN"/>
    <property type="match status" value="1"/>
</dbReference>
<dbReference type="Pfam" id="PF00079">
    <property type="entry name" value="Serpin"/>
    <property type="match status" value="1"/>
</dbReference>
<dbReference type="InterPro" id="IPR042178">
    <property type="entry name" value="Serpin_sf_1"/>
</dbReference>
<name>A0A941GWJ7_9CHRO</name>
<dbReference type="PROSITE" id="PS00284">
    <property type="entry name" value="SERPIN"/>
    <property type="match status" value="1"/>
</dbReference>
<dbReference type="GO" id="GO:0005615">
    <property type="term" value="C:extracellular space"/>
    <property type="evidence" value="ECO:0007669"/>
    <property type="project" value="InterPro"/>
</dbReference>
<proteinExistence type="inferred from homology"/>
<reference evidence="4" key="1">
    <citation type="submission" date="2021-02" db="EMBL/GenBank/DDBJ databases">
        <title>Metagenome analyses of Stigonema ocellatum DSM 106950, Chlorogloea purpurea SAG 13.99 and Gomphosphaeria aponina DSM 107014.</title>
        <authorList>
            <person name="Marter P."/>
            <person name="Huang S."/>
        </authorList>
    </citation>
    <scope>NUCLEOTIDE SEQUENCE</scope>
    <source>
        <strain evidence="4">JP213</strain>
    </source>
</reference>
<sequence length="415" mass="47033">MNKKTITTLLLILGSFLMQHQMNAFPLPLTADFPSIIAQSKMNQNLITANTQFGFKLLQTLMQEEEQQNIFISPTSIAYALAMAYNGANGETQQEIATALGLQAMSLAEINSAFQLWQENLANIDPKVQLDLANSLWLREGFSFLPQFLENNESFYNAQIETLDFTNPDSPRIINGWVKENTGGKIEEIVDNLHPDDVLFLINAIYFQGSWTQEFNQELTVEKPFYLADGGTKQLPMMSQEGYFSYYENEQFQAVSLPYGAGRLSMYIFLPREDSNLATFLGELTAENWEQWLAEFTQQKGSVTIPRFQLEYDITLNSVLQSLGLERMFDSEKADFSNMTPNPVYVNQIKHKTFVEVNEEGTEAAAVTSIGIRAMSALPTEESFHIIVDRPFFFAIRDHQTGTVLFMGSLIEPKE</sequence>
<dbReference type="PANTHER" id="PTHR11461:SF211">
    <property type="entry name" value="GH10112P-RELATED"/>
    <property type="match status" value="1"/>
</dbReference>
<dbReference type="InterPro" id="IPR042185">
    <property type="entry name" value="Serpin_sf_2"/>
</dbReference>
<evidence type="ECO:0000259" key="3">
    <source>
        <dbReference type="SMART" id="SM00093"/>
    </source>
</evidence>
<gene>
    <name evidence="4" type="ORF">DSM107014_13945</name>
</gene>
<keyword evidence="2" id="KW-0732">Signal</keyword>
<dbReference type="Gene3D" id="3.30.497.10">
    <property type="entry name" value="Antithrombin, subunit I, domain 2"/>
    <property type="match status" value="1"/>
</dbReference>